<gene>
    <name evidence="2" type="ORF">Ga0061064_1427</name>
</gene>
<sequence length="310" mass="35463">MISRNFSAKPYSAFLALALLPSLAAQATESAETFSWQGDLEAGYLYDSNVNIRELDTTTNNADRAWLVKASLAAKWNPIQPLTVKAGVNHSDQRYDTYDDFDLAITTIHADLSYDFNLLTVGLSNHRADAKLAGDSFMDYTQNTLYASRLWTNQWFTRIEWRDIDKTFATNSERNAQATAYSADVYWFTPSANSFINIGYGVHDETATNNLYSYDGDELRVKWQTKEIIGEQQHTWQIAWQRSTRDYQQLQPDLTAPRYEQRQSVRAQWQLPLMDALVLTPHVEYVDNQSNVDAVDYHETVAGVNLTFSF</sequence>
<feature type="chain" id="PRO_5005503630" description="Beta-barrel porin 2" evidence="1">
    <location>
        <begin position="28"/>
        <end position="310"/>
    </location>
</feature>
<protein>
    <recommendedName>
        <fullName evidence="4">Beta-barrel porin 2</fullName>
    </recommendedName>
</protein>
<keyword evidence="1" id="KW-0732">Signal</keyword>
<feature type="signal peptide" evidence="1">
    <location>
        <begin position="1"/>
        <end position="27"/>
    </location>
</feature>
<keyword evidence="3" id="KW-1185">Reference proteome</keyword>
<dbReference type="EMBL" id="CYHB01000003">
    <property type="protein sequence ID" value="CUA86155.1"/>
    <property type="molecule type" value="Genomic_DNA"/>
</dbReference>
<evidence type="ECO:0000256" key="1">
    <source>
        <dbReference type="SAM" id="SignalP"/>
    </source>
</evidence>
<evidence type="ECO:0000313" key="3">
    <source>
        <dbReference type="Proteomes" id="UP000182598"/>
    </source>
</evidence>
<evidence type="ECO:0000313" key="2">
    <source>
        <dbReference type="EMBL" id="CUA86155.1"/>
    </source>
</evidence>
<reference evidence="3" key="1">
    <citation type="submission" date="2015-08" db="EMBL/GenBank/DDBJ databases">
        <authorList>
            <person name="Varghese N."/>
        </authorList>
    </citation>
    <scope>NUCLEOTIDE SEQUENCE [LARGE SCALE GENOMIC DNA]</scope>
    <source>
        <strain evidence="3">DSM 27808</strain>
    </source>
</reference>
<name>A0A0K6H5A1_9GAMM</name>
<accession>A0A0K6H5A1</accession>
<organism evidence="2 3">
    <name type="scientific">Pseudidiomarina woesei</name>
    <dbReference type="NCBI Taxonomy" id="1381080"/>
    <lineage>
        <taxon>Bacteria</taxon>
        <taxon>Pseudomonadati</taxon>
        <taxon>Pseudomonadota</taxon>
        <taxon>Gammaproteobacteria</taxon>
        <taxon>Alteromonadales</taxon>
        <taxon>Idiomarinaceae</taxon>
        <taxon>Pseudidiomarina</taxon>
    </lineage>
</organism>
<dbReference type="AlphaFoldDB" id="A0A0K6H5A1"/>
<proteinExistence type="predicted"/>
<evidence type="ECO:0008006" key="4">
    <source>
        <dbReference type="Google" id="ProtNLM"/>
    </source>
</evidence>
<dbReference type="Proteomes" id="UP000182598">
    <property type="component" value="Unassembled WGS sequence"/>
</dbReference>